<dbReference type="EMBL" id="PQ067315">
    <property type="protein sequence ID" value="XDJ15594.1"/>
    <property type="molecule type" value="Genomic_DNA"/>
</dbReference>
<protein>
    <submittedName>
        <fullName evidence="1">Uncharacterized protein</fullName>
    </submittedName>
</protein>
<organism evidence="1">
    <name type="scientific">Xanthomonas phage fSU1</name>
    <dbReference type="NCBI Taxonomy" id="3238781"/>
    <lineage>
        <taxon>Viruses</taxon>
    </lineage>
</organism>
<accession>A0AB39CER8</accession>
<sequence>MSGSARLNAIAAIGVATSPPQEQALDQLGDISTRLRQIVGKHQCEQWKCHAA</sequence>
<evidence type="ECO:0000313" key="1">
    <source>
        <dbReference type="EMBL" id="XDJ15594.1"/>
    </source>
</evidence>
<reference evidence="1" key="1">
    <citation type="submission" date="2024-07" db="EMBL/GenBank/DDBJ databases">
        <authorList>
            <person name="Neoralova M."/>
        </authorList>
    </citation>
    <scope>NUCLEOTIDE SEQUENCE</scope>
</reference>
<name>A0AB39CER8_9VIRU</name>
<proteinExistence type="predicted"/>